<accession>A0A0E9XIZ6</accession>
<protein>
    <submittedName>
        <fullName evidence="1">Uncharacterized protein</fullName>
    </submittedName>
</protein>
<dbReference type="EMBL" id="GBXM01006181">
    <property type="protein sequence ID" value="JAI02397.1"/>
    <property type="molecule type" value="Transcribed_RNA"/>
</dbReference>
<name>A0A0E9XIZ6_ANGAN</name>
<evidence type="ECO:0000313" key="1">
    <source>
        <dbReference type="EMBL" id="JAI02397.1"/>
    </source>
</evidence>
<reference evidence="1" key="1">
    <citation type="submission" date="2014-11" db="EMBL/GenBank/DDBJ databases">
        <authorList>
            <person name="Amaro Gonzalez C."/>
        </authorList>
    </citation>
    <scope>NUCLEOTIDE SEQUENCE</scope>
</reference>
<reference evidence="1" key="2">
    <citation type="journal article" date="2015" name="Fish Shellfish Immunol.">
        <title>Early steps in the European eel (Anguilla anguilla)-Vibrio vulnificus interaction in the gills: Role of the RtxA13 toxin.</title>
        <authorList>
            <person name="Callol A."/>
            <person name="Pajuelo D."/>
            <person name="Ebbesson L."/>
            <person name="Teles M."/>
            <person name="MacKenzie S."/>
            <person name="Amaro C."/>
        </authorList>
    </citation>
    <scope>NUCLEOTIDE SEQUENCE</scope>
</reference>
<proteinExistence type="predicted"/>
<organism evidence="1">
    <name type="scientific">Anguilla anguilla</name>
    <name type="common">European freshwater eel</name>
    <name type="synonym">Muraena anguilla</name>
    <dbReference type="NCBI Taxonomy" id="7936"/>
    <lineage>
        <taxon>Eukaryota</taxon>
        <taxon>Metazoa</taxon>
        <taxon>Chordata</taxon>
        <taxon>Craniata</taxon>
        <taxon>Vertebrata</taxon>
        <taxon>Euteleostomi</taxon>
        <taxon>Actinopterygii</taxon>
        <taxon>Neopterygii</taxon>
        <taxon>Teleostei</taxon>
        <taxon>Anguilliformes</taxon>
        <taxon>Anguillidae</taxon>
        <taxon>Anguilla</taxon>
    </lineage>
</organism>
<dbReference type="AlphaFoldDB" id="A0A0E9XIZ6"/>
<sequence length="69" mass="7732">MKSSGYVDANILPLAPVQIKYRSIISAGYRYSLRSRSAVKHPSGKEIHFIIAVQYQLGNAISRLLERAK</sequence>